<dbReference type="PANTHER" id="PTHR14495">
    <property type="entry name" value="SHIELDIN COMPLEX SUBUNIT 2"/>
    <property type="match status" value="1"/>
</dbReference>
<dbReference type="GO" id="GO:0005634">
    <property type="term" value="C:nucleus"/>
    <property type="evidence" value="ECO:0007669"/>
    <property type="project" value="TreeGrafter"/>
</dbReference>
<feature type="domain" description="Shieldin complex subunit 2 C-terminal" evidence="1">
    <location>
        <begin position="13"/>
        <end position="108"/>
    </location>
</feature>
<dbReference type="InterPro" id="IPR031589">
    <property type="entry name" value="SHLD2_C"/>
</dbReference>
<evidence type="ECO:0000313" key="2">
    <source>
        <dbReference type="EMBL" id="LAA58329.1"/>
    </source>
</evidence>
<protein>
    <recommendedName>
        <fullName evidence="1">Shieldin complex subunit 2 C-terminal domain-containing protein</fullName>
    </recommendedName>
</protein>
<evidence type="ECO:0000259" key="1">
    <source>
        <dbReference type="Pfam" id="PF15793"/>
    </source>
</evidence>
<dbReference type="InterPro" id="IPR029715">
    <property type="entry name" value="FAM35A"/>
</dbReference>
<sequence>MKFCLSFPLLSVSSFRPAVMTVEEGDYEISVRAGSELMEKMFLNIPAEWLKKAVGPSSDTTYGMLVADLCHSLLTDSKASYLLTIRSHFFLDENSFPLEKDFQLLEFHLDL</sequence>
<dbReference type="GO" id="GO:0035861">
    <property type="term" value="C:site of double-strand break"/>
    <property type="evidence" value="ECO:0007669"/>
    <property type="project" value="TreeGrafter"/>
</dbReference>
<dbReference type="AlphaFoldDB" id="A0A2D4GF11"/>
<accession>A0A2D4GF11</accession>
<dbReference type="EMBL" id="IACJ01128921">
    <property type="protein sequence ID" value="LAA58329.1"/>
    <property type="molecule type" value="Transcribed_RNA"/>
</dbReference>
<dbReference type="GO" id="GO:0010569">
    <property type="term" value="P:regulation of double-strand break repair via homologous recombination"/>
    <property type="evidence" value="ECO:0007669"/>
    <property type="project" value="TreeGrafter"/>
</dbReference>
<dbReference type="Pfam" id="PF15793">
    <property type="entry name" value="SHLD2_C"/>
    <property type="match status" value="1"/>
</dbReference>
<reference evidence="2" key="2">
    <citation type="submission" date="2017-11" db="EMBL/GenBank/DDBJ databases">
        <title>Coralsnake Venomics: Analyses of Venom Gland Transcriptomes and Proteomes of Six Brazilian Taxa.</title>
        <authorList>
            <person name="Aird S.D."/>
            <person name="Jorge da Silva N."/>
            <person name="Qiu L."/>
            <person name="Villar-Briones A."/>
            <person name="Aparecida-Saddi V."/>
            <person name="Campos-Telles M.P."/>
            <person name="Grau M."/>
            <person name="Mikheyev A.S."/>
        </authorList>
    </citation>
    <scope>NUCLEOTIDE SEQUENCE</scope>
    <source>
        <tissue evidence="2">Venom_gland</tissue>
    </source>
</reference>
<name>A0A2D4GF11_MICCO</name>
<proteinExistence type="predicted"/>
<reference evidence="2" key="1">
    <citation type="submission" date="2017-07" db="EMBL/GenBank/DDBJ databases">
        <authorList>
            <person name="Mikheyev A."/>
            <person name="Grau M."/>
        </authorList>
    </citation>
    <scope>NUCLEOTIDE SEQUENCE</scope>
    <source>
        <tissue evidence="2">Venom_gland</tissue>
    </source>
</reference>
<dbReference type="PANTHER" id="PTHR14495:SF2">
    <property type="entry name" value="SHIELDIN COMPLEX SUBUNIT 2"/>
    <property type="match status" value="1"/>
</dbReference>
<organism evidence="2">
    <name type="scientific">Micrurus corallinus</name>
    <name type="common">Brazilian coral snake</name>
    <dbReference type="NCBI Taxonomy" id="54390"/>
    <lineage>
        <taxon>Eukaryota</taxon>
        <taxon>Metazoa</taxon>
        <taxon>Chordata</taxon>
        <taxon>Craniata</taxon>
        <taxon>Vertebrata</taxon>
        <taxon>Euteleostomi</taxon>
        <taxon>Lepidosauria</taxon>
        <taxon>Squamata</taxon>
        <taxon>Bifurcata</taxon>
        <taxon>Unidentata</taxon>
        <taxon>Episquamata</taxon>
        <taxon>Toxicofera</taxon>
        <taxon>Serpentes</taxon>
        <taxon>Colubroidea</taxon>
        <taxon>Elapidae</taxon>
        <taxon>Elapinae</taxon>
        <taxon>Micrurus</taxon>
    </lineage>
</organism>